<dbReference type="Pfam" id="PF05106">
    <property type="entry name" value="Phage_holin_3_1"/>
    <property type="match status" value="1"/>
</dbReference>
<keyword evidence="1" id="KW-1133">Transmembrane helix</keyword>
<evidence type="ECO:0000313" key="3">
    <source>
        <dbReference type="Proteomes" id="UP001432215"/>
    </source>
</evidence>
<reference evidence="2" key="1">
    <citation type="submission" date="2023-07" db="EMBL/GenBank/DDBJ databases">
        <title>Prophages of P. aeruginosa: insights into their role through their activity, abundance and persistence.</title>
        <authorList>
            <person name="Kyrkou I."/>
        </authorList>
    </citation>
    <scope>NUCLEOTIDE SEQUENCE</scope>
</reference>
<keyword evidence="1" id="KW-0472">Membrane</keyword>
<feature type="transmembrane region" description="Helical" evidence="1">
    <location>
        <begin position="72"/>
        <end position="91"/>
    </location>
</feature>
<feature type="transmembrane region" description="Helical" evidence="1">
    <location>
        <begin position="46"/>
        <end position="66"/>
    </location>
</feature>
<accession>A0AAX4B1Y1</accession>
<sequence length="104" mass="11420">MKMPEKDPSFWATVVLALREQGLAMGLAFILTWLRTQYEGKEPSIVRQLIEAALGAMLVMVVGLTAKEFGWSPAWQFFAAGFVGVLGVSTVQKLGARYAERKVG</sequence>
<dbReference type="NCBIfam" id="TIGR01594">
    <property type="entry name" value="holin_lambda"/>
    <property type="match status" value="1"/>
</dbReference>
<dbReference type="Proteomes" id="UP001432215">
    <property type="component" value="Segment"/>
</dbReference>
<evidence type="ECO:0000313" key="2">
    <source>
        <dbReference type="EMBL" id="WNL50589.1"/>
    </source>
</evidence>
<dbReference type="EMBL" id="OR351070">
    <property type="protein sequence ID" value="WNL50589.1"/>
    <property type="molecule type" value="Genomic_DNA"/>
</dbReference>
<keyword evidence="1" id="KW-0812">Transmembrane</keyword>
<name>A0AAX4B1Y1_9CAUD</name>
<organism evidence="2 3">
    <name type="scientific">Pseudomonas phage Riah</name>
    <dbReference type="NCBI Taxonomy" id="3075860"/>
    <lineage>
        <taxon>Viruses</taxon>
        <taxon>Duplodnaviria</taxon>
        <taxon>Heunggongvirae</taxon>
        <taxon>Uroviricota</taxon>
        <taxon>Caudoviricetes</taxon>
    </lineage>
</organism>
<protein>
    <submittedName>
        <fullName evidence="2">Holin</fullName>
    </submittedName>
</protein>
<evidence type="ECO:0000256" key="1">
    <source>
        <dbReference type="SAM" id="Phobius"/>
    </source>
</evidence>
<proteinExistence type="predicted"/>
<feature type="transmembrane region" description="Helical" evidence="1">
    <location>
        <begin position="12"/>
        <end position="34"/>
    </location>
</feature>
<dbReference type="InterPro" id="IPR006481">
    <property type="entry name" value="Phage_lambda_GpS_holin"/>
</dbReference>